<organism evidence="1 2">
    <name type="scientific">Flavobacterium resistens</name>
    <dbReference type="NCBI Taxonomy" id="443612"/>
    <lineage>
        <taxon>Bacteria</taxon>
        <taxon>Pseudomonadati</taxon>
        <taxon>Bacteroidota</taxon>
        <taxon>Flavobacteriia</taxon>
        <taxon>Flavobacteriales</taxon>
        <taxon>Flavobacteriaceae</taxon>
        <taxon>Flavobacterium</taxon>
    </lineage>
</organism>
<evidence type="ECO:0008006" key="3">
    <source>
        <dbReference type="Google" id="ProtNLM"/>
    </source>
</evidence>
<name>A0A521CCR9_9FLAO</name>
<reference evidence="1 2" key="1">
    <citation type="submission" date="2017-05" db="EMBL/GenBank/DDBJ databases">
        <authorList>
            <person name="Varghese N."/>
            <person name="Submissions S."/>
        </authorList>
    </citation>
    <scope>NUCLEOTIDE SEQUENCE [LARGE SCALE GENOMIC DNA]</scope>
    <source>
        <strain evidence="1 2">DSM 19382</strain>
    </source>
</reference>
<evidence type="ECO:0000313" key="2">
    <source>
        <dbReference type="Proteomes" id="UP000317289"/>
    </source>
</evidence>
<protein>
    <recommendedName>
        <fullName evidence="3">MORN repeat variant</fullName>
    </recommendedName>
</protein>
<sequence length="150" mass="17887">MSINVEIIIFMKNHFLLFFCGLLLLSCKSQPVNQKIDHKKEGVWIDNYVQDSTTYKSYEYYKHDVPVKKWKSYINGKIYKTEKYKNGICIVRSYYENGKLESKGKTKLETNSVETHWFYFGEWKFYSDKGKLKSIKNYSKGELISEQNIK</sequence>
<gene>
    <name evidence="1" type="ORF">SAMN06265349_102398</name>
</gene>
<dbReference type="EMBL" id="FXTA01000002">
    <property type="protein sequence ID" value="SMO56591.1"/>
    <property type="molecule type" value="Genomic_DNA"/>
</dbReference>
<evidence type="ECO:0000313" key="1">
    <source>
        <dbReference type="EMBL" id="SMO56591.1"/>
    </source>
</evidence>
<dbReference type="Proteomes" id="UP000317289">
    <property type="component" value="Unassembled WGS sequence"/>
</dbReference>
<proteinExistence type="predicted"/>
<accession>A0A521CCR9</accession>
<dbReference type="AlphaFoldDB" id="A0A521CCR9"/>
<dbReference type="Gene3D" id="3.90.930.1">
    <property type="match status" value="1"/>
</dbReference>